<organism evidence="2 3">
    <name type="scientific">Methanooceanicella nereidis</name>
    <dbReference type="NCBI Taxonomy" id="2052831"/>
    <lineage>
        <taxon>Archaea</taxon>
        <taxon>Methanobacteriati</taxon>
        <taxon>Methanobacteriota</taxon>
        <taxon>Stenosarchaea group</taxon>
        <taxon>Methanomicrobia</taxon>
        <taxon>Methanocellales</taxon>
        <taxon>Methanocellaceae</taxon>
        <taxon>Methanooceanicella</taxon>
    </lineage>
</organism>
<evidence type="ECO:0000259" key="1">
    <source>
        <dbReference type="Pfam" id="PF00561"/>
    </source>
</evidence>
<name>A0AAP2RFC0_9EURY</name>
<dbReference type="PANTHER" id="PTHR43798:SF33">
    <property type="entry name" value="HYDROLASE, PUTATIVE (AFU_ORTHOLOGUE AFUA_2G14860)-RELATED"/>
    <property type="match status" value="1"/>
</dbReference>
<dbReference type="GO" id="GO:0016787">
    <property type="term" value="F:hydrolase activity"/>
    <property type="evidence" value="ECO:0007669"/>
    <property type="project" value="UniProtKB-KW"/>
</dbReference>
<dbReference type="GO" id="GO:0016020">
    <property type="term" value="C:membrane"/>
    <property type="evidence" value="ECO:0007669"/>
    <property type="project" value="TreeGrafter"/>
</dbReference>
<feature type="domain" description="AB hydrolase-1" evidence="1">
    <location>
        <begin position="60"/>
        <end position="244"/>
    </location>
</feature>
<evidence type="ECO:0000313" key="3">
    <source>
        <dbReference type="Proteomes" id="UP001320159"/>
    </source>
</evidence>
<dbReference type="InterPro" id="IPR050266">
    <property type="entry name" value="AB_hydrolase_sf"/>
</dbReference>
<comment type="caution">
    <text evidence="2">The sequence shown here is derived from an EMBL/GenBank/DDBJ whole genome shotgun (WGS) entry which is preliminary data.</text>
</comment>
<dbReference type="InterPro" id="IPR029058">
    <property type="entry name" value="AB_hydrolase_fold"/>
</dbReference>
<reference evidence="2 3" key="1">
    <citation type="submission" date="2017-11" db="EMBL/GenBank/DDBJ databases">
        <title>Isolation and Characterization of Family Methanocellaceae Species from Potential Methane Hydrate Area Offshore Southwestern Taiwan.</title>
        <authorList>
            <person name="Zhang W.-L."/>
            <person name="Chen W.-C."/>
            <person name="Lai M.-C."/>
            <person name="Chen S.-C."/>
        </authorList>
    </citation>
    <scope>NUCLEOTIDE SEQUENCE [LARGE SCALE GENOMIC DNA]</scope>
    <source>
        <strain evidence="2 3">CWC-04</strain>
    </source>
</reference>
<keyword evidence="2" id="KW-0378">Hydrolase</keyword>
<protein>
    <submittedName>
        <fullName evidence="2">Alpha/beta hydrolase</fullName>
    </submittedName>
</protein>
<dbReference type="RefSeq" id="WP_230741919.1">
    <property type="nucleotide sequence ID" value="NZ_PGCK01000006.1"/>
</dbReference>
<dbReference type="PANTHER" id="PTHR43798">
    <property type="entry name" value="MONOACYLGLYCEROL LIPASE"/>
    <property type="match status" value="1"/>
</dbReference>
<dbReference type="InterPro" id="IPR000073">
    <property type="entry name" value="AB_hydrolase_1"/>
</dbReference>
<gene>
    <name evidence="2" type="ORF">CUJ83_08700</name>
</gene>
<keyword evidence="3" id="KW-1185">Reference proteome</keyword>
<dbReference type="EMBL" id="PGCK01000006">
    <property type="protein sequence ID" value="MCD1295075.1"/>
    <property type="molecule type" value="Genomic_DNA"/>
</dbReference>
<dbReference type="SUPFAM" id="SSF53474">
    <property type="entry name" value="alpha/beta-Hydrolases"/>
    <property type="match status" value="1"/>
</dbReference>
<dbReference type="Pfam" id="PF00561">
    <property type="entry name" value="Abhydrolase_1"/>
    <property type="match status" value="1"/>
</dbReference>
<sequence>MGVSYLINIRKYGNSPFTVAVVHGGPGAPGELAPVAKELSLITGTLEPLQTSASIAGQIQELHDVLKEHGDLPLTLIGHSWGAWLSLMFAARYPIFVKKLILIGSGPFEERYASKIMETRLNRMNEEERSEVRALTEALNDPCTGSKAAALSRLGKLMSKSDSFETLPDNGEEILCQDEIFQSVWNEAKKIRQSGDLLKIAEKLRCPVIAIHGDYDPHPYEGVEKPLSRILNDFRFILLKNCGHEPWKERAAKDRFYLLLNEELI</sequence>
<evidence type="ECO:0000313" key="2">
    <source>
        <dbReference type="EMBL" id="MCD1295075.1"/>
    </source>
</evidence>
<accession>A0AAP2RFC0</accession>
<dbReference type="Proteomes" id="UP001320159">
    <property type="component" value="Unassembled WGS sequence"/>
</dbReference>
<proteinExistence type="predicted"/>
<dbReference type="Gene3D" id="3.40.50.1820">
    <property type="entry name" value="alpha/beta hydrolase"/>
    <property type="match status" value="1"/>
</dbReference>
<dbReference type="AlphaFoldDB" id="A0AAP2RFC0"/>